<sequence length="76" mass="8536">MYTWCEMERTDDVEKTMRERTGDVEGFSSSSSARDTPATYCTGPSIRFVSNQNQYHCIALEDEQSKTSQGASINSL</sequence>
<reference evidence="1 2" key="2">
    <citation type="journal article" date="2022" name="Mol. Ecol. Resour.">
        <title>The genomes of chicory, endive, great burdock and yacon provide insights into Asteraceae paleo-polyploidization history and plant inulin production.</title>
        <authorList>
            <person name="Fan W."/>
            <person name="Wang S."/>
            <person name="Wang H."/>
            <person name="Wang A."/>
            <person name="Jiang F."/>
            <person name="Liu H."/>
            <person name="Zhao H."/>
            <person name="Xu D."/>
            <person name="Zhang Y."/>
        </authorList>
    </citation>
    <scope>NUCLEOTIDE SEQUENCE [LARGE SCALE GENOMIC DNA]</scope>
    <source>
        <strain evidence="2">cv. Niubang</strain>
    </source>
</reference>
<keyword evidence="2" id="KW-1185">Reference proteome</keyword>
<name>A0ACB9C346_ARCLA</name>
<protein>
    <submittedName>
        <fullName evidence="1">Uncharacterized protein</fullName>
    </submittedName>
</protein>
<organism evidence="1 2">
    <name type="scientific">Arctium lappa</name>
    <name type="common">Greater burdock</name>
    <name type="synonym">Lappa major</name>
    <dbReference type="NCBI Taxonomy" id="4217"/>
    <lineage>
        <taxon>Eukaryota</taxon>
        <taxon>Viridiplantae</taxon>
        <taxon>Streptophyta</taxon>
        <taxon>Embryophyta</taxon>
        <taxon>Tracheophyta</taxon>
        <taxon>Spermatophyta</taxon>
        <taxon>Magnoliopsida</taxon>
        <taxon>eudicotyledons</taxon>
        <taxon>Gunneridae</taxon>
        <taxon>Pentapetalae</taxon>
        <taxon>asterids</taxon>
        <taxon>campanulids</taxon>
        <taxon>Asterales</taxon>
        <taxon>Asteraceae</taxon>
        <taxon>Carduoideae</taxon>
        <taxon>Cardueae</taxon>
        <taxon>Arctiinae</taxon>
        <taxon>Arctium</taxon>
    </lineage>
</organism>
<evidence type="ECO:0000313" key="2">
    <source>
        <dbReference type="Proteomes" id="UP001055879"/>
    </source>
</evidence>
<dbReference type="EMBL" id="CM042051">
    <property type="protein sequence ID" value="KAI3728634.1"/>
    <property type="molecule type" value="Genomic_DNA"/>
</dbReference>
<evidence type="ECO:0000313" key="1">
    <source>
        <dbReference type="EMBL" id="KAI3728634.1"/>
    </source>
</evidence>
<gene>
    <name evidence="1" type="ORF">L6452_17273</name>
</gene>
<accession>A0ACB9C346</accession>
<proteinExistence type="predicted"/>
<dbReference type="Proteomes" id="UP001055879">
    <property type="component" value="Linkage Group LG05"/>
</dbReference>
<reference evidence="2" key="1">
    <citation type="journal article" date="2022" name="Mol. Ecol. Resour.">
        <title>The genomes of chicory, endive, great burdock and yacon provide insights into Asteraceae palaeo-polyploidization history and plant inulin production.</title>
        <authorList>
            <person name="Fan W."/>
            <person name="Wang S."/>
            <person name="Wang H."/>
            <person name="Wang A."/>
            <person name="Jiang F."/>
            <person name="Liu H."/>
            <person name="Zhao H."/>
            <person name="Xu D."/>
            <person name="Zhang Y."/>
        </authorList>
    </citation>
    <scope>NUCLEOTIDE SEQUENCE [LARGE SCALE GENOMIC DNA]</scope>
    <source>
        <strain evidence="2">cv. Niubang</strain>
    </source>
</reference>
<comment type="caution">
    <text evidence="1">The sequence shown here is derived from an EMBL/GenBank/DDBJ whole genome shotgun (WGS) entry which is preliminary data.</text>
</comment>